<evidence type="ECO:0000313" key="1">
    <source>
        <dbReference type="EMBL" id="KAK3398914.1"/>
    </source>
</evidence>
<comment type="caution">
    <text evidence="1">The sequence shown here is derived from an EMBL/GenBank/DDBJ whole genome shotgun (WGS) entry which is preliminary data.</text>
</comment>
<sequence>MDPLCSATRSHIASRCLCCSSGIRPDYNPQPLVGQCRCVPSDEKRSTWQRMSGRKRTASAREIGGFGRGSLGDRQVLTGQGQHHSIAVDDGGQTFVVRHALLPNGQKQSRNDFANSSLIVESVGFANLAVKNSKCTRKRQFATCSGFALVTVASSESEPMPRQSRPDREMAFLHSASGQEEDFAILLEMPAALLTTQKKK</sequence>
<proteinExistence type="predicted"/>
<protein>
    <submittedName>
        <fullName evidence="1">Uncharacterized protein</fullName>
    </submittedName>
</protein>
<dbReference type="AlphaFoldDB" id="A0AAE0PFB9"/>
<gene>
    <name evidence="1" type="ORF">B0T20DRAFT_184643</name>
</gene>
<dbReference type="EMBL" id="JAUTDP010000005">
    <property type="protein sequence ID" value="KAK3398914.1"/>
    <property type="molecule type" value="Genomic_DNA"/>
</dbReference>
<evidence type="ECO:0000313" key="2">
    <source>
        <dbReference type="Proteomes" id="UP001281003"/>
    </source>
</evidence>
<organism evidence="1 2">
    <name type="scientific">Sordaria brevicollis</name>
    <dbReference type="NCBI Taxonomy" id="83679"/>
    <lineage>
        <taxon>Eukaryota</taxon>
        <taxon>Fungi</taxon>
        <taxon>Dikarya</taxon>
        <taxon>Ascomycota</taxon>
        <taxon>Pezizomycotina</taxon>
        <taxon>Sordariomycetes</taxon>
        <taxon>Sordariomycetidae</taxon>
        <taxon>Sordariales</taxon>
        <taxon>Sordariaceae</taxon>
        <taxon>Sordaria</taxon>
    </lineage>
</organism>
<reference evidence="1" key="1">
    <citation type="journal article" date="2023" name="Mol. Phylogenet. Evol.">
        <title>Genome-scale phylogeny and comparative genomics of the fungal order Sordariales.</title>
        <authorList>
            <person name="Hensen N."/>
            <person name="Bonometti L."/>
            <person name="Westerberg I."/>
            <person name="Brannstrom I.O."/>
            <person name="Guillou S."/>
            <person name="Cros-Aarteil S."/>
            <person name="Calhoun S."/>
            <person name="Haridas S."/>
            <person name="Kuo A."/>
            <person name="Mondo S."/>
            <person name="Pangilinan J."/>
            <person name="Riley R."/>
            <person name="LaButti K."/>
            <person name="Andreopoulos B."/>
            <person name="Lipzen A."/>
            <person name="Chen C."/>
            <person name="Yan M."/>
            <person name="Daum C."/>
            <person name="Ng V."/>
            <person name="Clum A."/>
            <person name="Steindorff A."/>
            <person name="Ohm R.A."/>
            <person name="Martin F."/>
            <person name="Silar P."/>
            <person name="Natvig D.O."/>
            <person name="Lalanne C."/>
            <person name="Gautier V."/>
            <person name="Ament-Velasquez S.L."/>
            <person name="Kruys A."/>
            <person name="Hutchinson M.I."/>
            <person name="Powell A.J."/>
            <person name="Barry K."/>
            <person name="Miller A.N."/>
            <person name="Grigoriev I.V."/>
            <person name="Debuchy R."/>
            <person name="Gladieux P."/>
            <person name="Hiltunen Thoren M."/>
            <person name="Johannesson H."/>
        </authorList>
    </citation>
    <scope>NUCLEOTIDE SEQUENCE</scope>
    <source>
        <strain evidence="1">FGSC 1904</strain>
    </source>
</reference>
<reference evidence="1" key="2">
    <citation type="submission" date="2023-07" db="EMBL/GenBank/DDBJ databases">
        <authorList>
            <consortium name="Lawrence Berkeley National Laboratory"/>
            <person name="Haridas S."/>
            <person name="Hensen N."/>
            <person name="Bonometti L."/>
            <person name="Westerberg I."/>
            <person name="Brannstrom I.O."/>
            <person name="Guillou S."/>
            <person name="Cros-Aarteil S."/>
            <person name="Calhoun S."/>
            <person name="Kuo A."/>
            <person name="Mondo S."/>
            <person name="Pangilinan J."/>
            <person name="Riley R."/>
            <person name="LaButti K."/>
            <person name="Andreopoulos B."/>
            <person name="Lipzen A."/>
            <person name="Chen C."/>
            <person name="Yanf M."/>
            <person name="Daum C."/>
            <person name="Ng V."/>
            <person name="Clum A."/>
            <person name="Steindorff A."/>
            <person name="Ohm R."/>
            <person name="Martin F."/>
            <person name="Silar P."/>
            <person name="Natvig D."/>
            <person name="Lalanne C."/>
            <person name="Gautier V."/>
            <person name="Ament-velasquez S.L."/>
            <person name="Kruys A."/>
            <person name="Hutchinson M.I."/>
            <person name="Powell A.J."/>
            <person name="Barry K."/>
            <person name="Miller A.N."/>
            <person name="Grigoriev I.V."/>
            <person name="Debuchy R."/>
            <person name="Gladieux P."/>
            <person name="Thoren M.H."/>
            <person name="Johannesson H."/>
        </authorList>
    </citation>
    <scope>NUCLEOTIDE SEQUENCE</scope>
    <source>
        <strain evidence="1">FGSC 1904</strain>
    </source>
</reference>
<accession>A0AAE0PFB9</accession>
<keyword evidence="2" id="KW-1185">Reference proteome</keyword>
<dbReference type="Proteomes" id="UP001281003">
    <property type="component" value="Unassembled WGS sequence"/>
</dbReference>
<name>A0AAE0PFB9_SORBR</name>